<evidence type="ECO:0000313" key="2">
    <source>
        <dbReference type="Proteomes" id="UP000432015"/>
    </source>
</evidence>
<name>A0A7K1L9A8_9ACTN</name>
<evidence type="ECO:0000313" key="1">
    <source>
        <dbReference type="EMBL" id="MUN40816.1"/>
    </source>
</evidence>
<protein>
    <submittedName>
        <fullName evidence="1">Uncharacterized protein</fullName>
    </submittedName>
</protein>
<sequence>MFCESAPCVGESVSVVRGHCIWWYRASTGKWLAPSTDVELAAERLTLHLAPWISGTCNAHTDD</sequence>
<dbReference type="Proteomes" id="UP000432015">
    <property type="component" value="Unassembled WGS sequence"/>
</dbReference>
<dbReference type="AlphaFoldDB" id="A0A7K1L9A8"/>
<keyword evidence="2" id="KW-1185">Reference proteome</keyword>
<gene>
    <name evidence="1" type="ORF">GNZ18_30045</name>
</gene>
<proteinExistence type="predicted"/>
<comment type="caution">
    <text evidence="1">The sequence shown here is derived from an EMBL/GenBank/DDBJ whole genome shotgun (WGS) entry which is preliminary data.</text>
</comment>
<dbReference type="EMBL" id="WOFH01000012">
    <property type="protein sequence ID" value="MUN40816.1"/>
    <property type="molecule type" value="Genomic_DNA"/>
</dbReference>
<reference evidence="1 2" key="1">
    <citation type="submission" date="2019-11" db="EMBL/GenBank/DDBJ databases">
        <authorList>
            <person name="Cao P."/>
        </authorList>
    </citation>
    <scope>NUCLEOTIDE SEQUENCE [LARGE SCALE GENOMIC DNA]</scope>
    <source>
        <strain evidence="1 2">NEAU-AAG5</strain>
    </source>
</reference>
<organism evidence="1 2">
    <name type="scientific">Actinomadura litoris</name>
    <dbReference type="NCBI Taxonomy" id="2678616"/>
    <lineage>
        <taxon>Bacteria</taxon>
        <taxon>Bacillati</taxon>
        <taxon>Actinomycetota</taxon>
        <taxon>Actinomycetes</taxon>
        <taxon>Streptosporangiales</taxon>
        <taxon>Thermomonosporaceae</taxon>
        <taxon>Actinomadura</taxon>
    </lineage>
</organism>
<dbReference type="RefSeq" id="WP_156219989.1">
    <property type="nucleotide sequence ID" value="NZ_WOFH01000012.1"/>
</dbReference>
<accession>A0A7K1L9A8</accession>